<dbReference type="AlphaFoldDB" id="A0A7W3LY71"/>
<keyword evidence="5" id="KW-1185">Reference proteome</keyword>
<dbReference type="Gene3D" id="1.20.120.1600">
    <property type="match status" value="1"/>
</dbReference>
<dbReference type="InterPro" id="IPR036412">
    <property type="entry name" value="HAD-like_sf"/>
</dbReference>
<name>A0A7W3LY71_ACTNM</name>
<dbReference type="PANTHER" id="PTHR46470">
    <property type="entry name" value="N-ACYLNEURAMINATE-9-PHOSPHATASE"/>
    <property type="match status" value="1"/>
</dbReference>
<keyword evidence="3" id="KW-0460">Magnesium</keyword>
<organism evidence="4 5">
    <name type="scientific">Actinomadura namibiensis</name>
    <dbReference type="NCBI Taxonomy" id="182080"/>
    <lineage>
        <taxon>Bacteria</taxon>
        <taxon>Bacillati</taxon>
        <taxon>Actinomycetota</taxon>
        <taxon>Actinomycetes</taxon>
        <taxon>Streptosporangiales</taxon>
        <taxon>Thermomonosporaceae</taxon>
        <taxon>Actinomadura</taxon>
    </lineage>
</organism>
<dbReference type="NCBIfam" id="TIGR01509">
    <property type="entry name" value="HAD-SF-IA-v3"/>
    <property type="match status" value="1"/>
</dbReference>
<evidence type="ECO:0000256" key="1">
    <source>
        <dbReference type="ARBA" id="ARBA00001946"/>
    </source>
</evidence>
<evidence type="ECO:0000256" key="2">
    <source>
        <dbReference type="ARBA" id="ARBA00022801"/>
    </source>
</evidence>
<evidence type="ECO:0000313" key="5">
    <source>
        <dbReference type="Proteomes" id="UP000572680"/>
    </source>
</evidence>
<evidence type="ECO:0000256" key="3">
    <source>
        <dbReference type="ARBA" id="ARBA00022842"/>
    </source>
</evidence>
<proteinExistence type="predicted"/>
<protein>
    <submittedName>
        <fullName evidence="4">Putative hydrolase of the HAD superfamily</fullName>
    </submittedName>
</protein>
<comment type="cofactor">
    <cofactor evidence="1">
        <name>Mg(2+)</name>
        <dbReference type="ChEBI" id="CHEBI:18420"/>
    </cofactor>
</comment>
<dbReference type="InterPro" id="IPR023214">
    <property type="entry name" value="HAD_sf"/>
</dbReference>
<dbReference type="SFLD" id="SFLDS00003">
    <property type="entry name" value="Haloacid_Dehalogenase"/>
    <property type="match status" value="1"/>
</dbReference>
<dbReference type="PANTHER" id="PTHR46470:SF4">
    <property type="entry name" value="5-AMINO-6-(5-PHOSPHO-D-RIBITYLAMINO)URACIL PHOSPHATASE YIGB"/>
    <property type="match status" value="1"/>
</dbReference>
<dbReference type="PRINTS" id="PR00413">
    <property type="entry name" value="HADHALOGNASE"/>
</dbReference>
<dbReference type="GO" id="GO:0016787">
    <property type="term" value="F:hydrolase activity"/>
    <property type="evidence" value="ECO:0007669"/>
    <property type="project" value="UniProtKB-KW"/>
</dbReference>
<keyword evidence="2 4" id="KW-0378">Hydrolase</keyword>
<dbReference type="Gene3D" id="3.40.50.1000">
    <property type="entry name" value="HAD superfamily/HAD-like"/>
    <property type="match status" value="1"/>
</dbReference>
<dbReference type="SUPFAM" id="SSF56784">
    <property type="entry name" value="HAD-like"/>
    <property type="match status" value="1"/>
</dbReference>
<dbReference type="SFLD" id="SFLDG01129">
    <property type="entry name" value="C1.5:_HAD__Beta-PGM__Phosphata"/>
    <property type="match status" value="1"/>
</dbReference>
<dbReference type="RefSeq" id="WP_312898329.1">
    <property type="nucleotide sequence ID" value="NZ_BAAALP010000050.1"/>
</dbReference>
<reference evidence="4 5" key="1">
    <citation type="submission" date="2020-08" db="EMBL/GenBank/DDBJ databases">
        <title>Genomic Encyclopedia of Type Strains, Phase IV (KMG-IV): sequencing the most valuable type-strain genomes for metagenomic binning, comparative biology and taxonomic classification.</title>
        <authorList>
            <person name="Goeker M."/>
        </authorList>
    </citation>
    <scope>NUCLEOTIDE SEQUENCE [LARGE SCALE GENOMIC DNA]</scope>
    <source>
        <strain evidence="4 5">DSM 44197</strain>
    </source>
</reference>
<dbReference type="InterPro" id="IPR006439">
    <property type="entry name" value="HAD-SF_hydro_IA"/>
</dbReference>
<accession>A0A7W3LY71</accession>
<dbReference type="EMBL" id="JACJIA010000016">
    <property type="protein sequence ID" value="MBA8956523.1"/>
    <property type="molecule type" value="Genomic_DNA"/>
</dbReference>
<comment type="caution">
    <text evidence="4">The sequence shown here is derived from an EMBL/GenBank/DDBJ whole genome shotgun (WGS) entry which is preliminary data.</text>
</comment>
<evidence type="ECO:0000313" key="4">
    <source>
        <dbReference type="EMBL" id="MBA8956523.1"/>
    </source>
</evidence>
<dbReference type="NCBIfam" id="TIGR01549">
    <property type="entry name" value="HAD-SF-IA-v1"/>
    <property type="match status" value="1"/>
</dbReference>
<dbReference type="Pfam" id="PF00702">
    <property type="entry name" value="Hydrolase"/>
    <property type="match status" value="1"/>
</dbReference>
<gene>
    <name evidence="4" type="ORF">HNR61_008206</name>
</gene>
<sequence length="217" mass="23419">MLFDLDDTLFDHGGAAAEAVARALPGADPARWARLTQQTMDRYLAGELTFAEQRRVRVRAFARESGLGEWDDARADTWFAGYLACYEAAWRLFPDVGPALAELRRAGTRLGVVTNGDPAQQRAKLDRLGLDAVLSCVVISGEVGAAKPDPEIFRIACARLGLPPERVTYVGDRLDVDALAAESAGLRGVWLDRSGRAAPPGLTVERITSLRACPGGR</sequence>
<dbReference type="GO" id="GO:0044281">
    <property type="term" value="P:small molecule metabolic process"/>
    <property type="evidence" value="ECO:0007669"/>
    <property type="project" value="UniProtKB-ARBA"/>
</dbReference>
<dbReference type="Proteomes" id="UP000572680">
    <property type="component" value="Unassembled WGS sequence"/>
</dbReference>
<dbReference type="InterPro" id="IPR051400">
    <property type="entry name" value="HAD-like_hydrolase"/>
</dbReference>